<dbReference type="Gene3D" id="3.50.50.60">
    <property type="entry name" value="FAD/NAD(P)-binding domain"/>
    <property type="match status" value="1"/>
</dbReference>
<dbReference type="Pfam" id="PF22780">
    <property type="entry name" value="HI0933_like_1st"/>
    <property type="match status" value="1"/>
</dbReference>
<dbReference type="AlphaFoldDB" id="A0A1I1V3T1"/>
<dbReference type="STRING" id="1164594.SAMN05216204_13736"/>
<dbReference type="InterPro" id="IPR036188">
    <property type="entry name" value="FAD/NAD-bd_sf"/>
</dbReference>
<protein>
    <recommendedName>
        <fullName evidence="8">Flavoprotein, HI0933 family</fullName>
    </recommendedName>
</protein>
<dbReference type="Proteomes" id="UP000198639">
    <property type="component" value="Unassembled WGS sequence"/>
</dbReference>
<evidence type="ECO:0008006" key="8">
    <source>
        <dbReference type="Google" id="ProtNLM"/>
    </source>
</evidence>
<dbReference type="PANTHER" id="PTHR42887:SF2">
    <property type="entry name" value="OS12G0638800 PROTEIN"/>
    <property type="match status" value="1"/>
</dbReference>
<dbReference type="InterPro" id="IPR023166">
    <property type="entry name" value="BaiN-like_dom_sf"/>
</dbReference>
<name>A0A1I1V3T1_9BURK</name>
<dbReference type="OrthoDB" id="9773233at2"/>
<keyword evidence="3" id="KW-0274">FAD</keyword>
<dbReference type="Pfam" id="PF03486">
    <property type="entry name" value="HI0933_like"/>
    <property type="match status" value="1"/>
</dbReference>
<dbReference type="SUPFAM" id="SSF51905">
    <property type="entry name" value="FAD/NAD(P)-binding domain"/>
    <property type="match status" value="1"/>
</dbReference>
<feature type="domain" description="RsdA/BaiN/AoA(So)-like Rossmann fold-like" evidence="4">
    <location>
        <begin position="6"/>
        <end position="403"/>
    </location>
</feature>
<dbReference type="InterPro" id="IPR055178">
    <property type="entry name" value="RsdA/BaiN/AoA(So)-like_dom"/>
</dbReference>
<evidence type="ECO:0000259" key="5">
    <source>
        <dbReference type="Pfam" id="PF22780"/>
    </source>
</evidence>
<evidence type="ECO:0000259" key="4">
    <source>
        <dbReference type="Pfam" id="PF03486"/>
    </source>
</evidence>
<proteinExistence type="predicted"/>
<dbReference type="Gene3D" id="2.40.30.10">
    <property type="entry name" value="Translation factors"/>
    <property type="match status" value="1"/>
</dbReference>
<evidence type="ECO:0000313" key="7">
    <source>
        <dbReference type="Proteomes" id="UP000198639"/>
    </source>
</evidence>
<sequence length="405" mass="43419">MAKQYDVVVIGAGAAGMMCAAVAAQRGKSVVLIDHAERLAEKIRISGGGRCNFTNVNAAPANFLSQNPNFCRSALSRYTPQDFLALVKKYRIAHHEKHKGQLFCDDSSEQIIQMLRAECAAGEVSWRTPCKVAGIEKLETGFLVTAEGGDIACESVVIATGGLSIPKIGATDFGYRIATQFGLGIVEPRPGLVPLTFDGPSWEAFVPLAGIALEVEVSTGSAKAKGKGAAQRGHFREDLLFTHRGLSGPAILQISSYWQPGTPIVIDLLPEMDVAEELIGMKSTVKKQMGNVLAQWLPTRLAEGLLLANGFALDARLADMPDAKLRKLGDAINRWAIVPTGSEGYRKAEVTLGGVDTRELSQQTMMANKVQGLYFIGETVDVTGWLGGYNFQWAWASGYVAGSSV</sequence>
<dbReference type="Gene3D" id="1.10.8.260">
    <property type="entry name" value="HI0933 insert domain-like"/>
    <property type="match status" value="1"/>
</dbReference>
<accession>A0A1I1V3T1</accession>
<evidence type="ECO:0000313" key="6">
    <source>
        <dbReference type="EMBL" id="SFD77701.1"/>
    </source>
</evidence>
<dbReference type="InterPro" id="IPR057661">
    <property type="entry name" value="RsdA/BaiN/AoA(So)_Rossmann"/>
</dbReference>
<dbReference type="PANTHER" id="PTHR42887">
    <property type="entry name" value="OS12G0638800 PROTEIN"/>
    <property type="match status" value="1"/>
</dbReference>
<dbReference type="PRINTS" id="PR00411">
    <property type="entry name" value="PNDRDTASEI"/>
</dbReference>
<evidence type="ECO:0000256" key="3">
    <source>
        <dbReference type="ARBA" id="ARBA00022827"/>
    </source>
</evidence>
<comment type="cofactor">
    <cofactor evidence="1">
        <name>FAD</name>
        <dbReference type="ChEBI" id="CHEBI:57692"/>
    </cofactor>
</comment>
<reference evidence="7" key="1">
    <citation type="submission" date="2016-10" db="EMBL/GenBank/DDBJ databases">
        <authorList>
            <person name="Varghese N."/>
            <person name="Submissions S."/>
        </authorList>
    </citation>
    <scope>NUCLEOTIDE SEQUENCE [LARGE SCALE GENOMIC DNA]</scope>
    <source>
        <strain evidence="7">CGMCC 1.12041</strain>
    </source>
</reference>
<dbReference type="EMBL" id="FOLD01000037">
    <property type="protein sequence ID" value="SFD77701.1"/>
    <property type="molecule type" value="Genomic_DNA"/>
</dbReference>
<feature type="domain" description="RsdA/BaiN/AoA(So)-like insert" evidence="5">
    <location>
        <begin position="189"/>
        <end position="350"/>
    </location>
</feature>
<dbReference type="InterPro" id="IPR004792">
    <property type="entry name" value="BaiN-like"/>
</dbReference>
<dbReference type="SUPFAM" id="SSF160996">
    <property type="entry name" value="HI0933 insert domain-like"/>
    <property type="match status" value="1"/>
</dbReference>
<keyword evidence="2" id="KW-0285">Flavoprotein</keyword>
<keyword evidence="7" id="KW-1185">Reference proteome</keyword>
<gene>
    <name evidence="6" type="ORF">SAMN05216204_13736</name>
</gene>
<evidence type="ECO:0000256" key="2">
    <source>
        <dbReference type="ARBA" id="ARBA00022630"/>
    </source>
</evidence>
<dbReference type="RefSeq" id="WP_091876697.1">
    <property type="nucleotide sequence ID" value="NZ_FOLD01000037.1"/>
</dbReference>
<dbReference type="NCBIfam" id="TIGR00275">
    <property type="entry name" value="aminoacetone oxidase family FAD-binding enzyme"/>
    <property type="match status" value="1"/>
</dbReference>
<dbReference type="PRINTS" id="PR00368">
    <property type="entry name" value="FADPNR"/>
</dbReference>
<evidence type="ECO:0000256" key="1">
    <source>
        <dbReference type="ARBA" id="ARBA00001974"/>
    </source>
</evidence>
<organism evidence="6 7">
    <name type="scientific">Massilia yuzhufengensis</name>
    <dbReference type="NCBI Taxonomy" id="1164594"/>
    <lineage>
        <taxon>Bacteria</taxon>
        <taxon>Pseudomonadati</taxon>
        <taxon>Pseudomonadota</taxon>
        <taxon>Betaproteobacteria</taxon>
        <taxon>Burkholderiales</taxon>
        <taxon>Oxalobacteraceae</taxon>
        <taxon>Telluria group</taxon>
        <taxon>Massilia</taxon>
    </lineage>
</organism>